<name>A0AAN7GW38_9MYRT</name>
<reference evidence="2 3" key="1">
    <citation type="journal article" date="2023" name="Hortic Res">
        <title>Pangenome of water caltrop reveals structural variations and asymmetric subgenome divergence after allopolyploidization.</title>
        <authorList>
            <person name="Zhang X."/>
            <person name="Chen Y."/>
            <person name="Wang L."/>
            <person name="Yuan Y."/>
            <person name="Fang M."/>
            <person name="Shi L."/>
            <person name="Lu R."/>
            <person name="Comes H.P."/>
            <person name="Ma Y."/>
            <person name="Chen Y."/>
            <person name="Huang G."/>
            <person name="Zhou Y."/>
            <person name="Zheng Z."/>
            <person name="Qiu Y."/>
        </authorList>
    </citation>
    <scope>NUCLEOTIDE SEQUENCE [LARGE SCALE GENOMIC DNA]</scope>
    <source>
        <tissue evidence="2">Roots</tissue>
    </source>
</reference>
<gene>
    <name evidence="2" type="ORF">SAY87_011316</name>
</gene>
<organism evidence="2 3">
    <name type="scientific">Trapa incisa</name>
    <dbReference type="NCBI Taxonomy" id="236973"/>
    <lineage>
        <taxon>Eukaryota</taxon>
        <taxon>Viridiplantae</taxon>
        <taxon>Streptophyta</taxon>
        <taxon>Embryophyta</taxon>
        <taxon>Tracheophyta</taxon>
        <taxon>Spermatophyta</taxon>
        <taxon>Magnoliopsida</taxon>
        <taxon>eudicotyledons</taxon>
        <taxon>Gunneridae</taxon>
        <taxon>Pentapetalae</taxon>
        <taxon>rosids</taxon>
        <taxon>malvids</taxon>
        <taxon>Myrtales</taxon>
        <taxon>Lythraceae</taxon>
        <taxon>Trapa</taxon>
    </lineage>
</organism>
<protein>
    <submittedName>
        <fullName evidence="2">Uncharacterized protein</fullName>
    </submittedName>
</protein>
<feature type="region of interest" description="Disordered" evidence="1">
    <location>
        <begin position="152"/>
        <end position="189"/>
    </location>
</feature>
<evidence type="ECO:0000313" key="2">
    <source>
        <dbReference type="EMBL" id="KAK4745004.1"/>
    </source>
</evidence>
<dbReference type="AlphaFoldDB" id="A0AAN7GW38"/>
<proteinExistence type="predicted"/>
<accession>A0AAN7GW38</accession>
<dbReference type="Proteomes" id="UP001345219">
    <property type="component" value="Chromosome 9"/>
</dbReference>
<evidence type="ECO:0000256" key="1">
    <source>
        <dbReference type="SAM" id="MobiDB-lite"/>
    </source>
</evidence>
<evidence type="ECO:0000313" key="3">
    <source>
        <dbReference type="Proteomes" id="UP001345219"/>
    </source>
</evidence>
<comment type="caution">
    <text evidence="2">The sequence shown here is derived from an EMBL/GenBank/DDBJ whole genome shotgun (WGS) entry which is preliminary data.</text>
</comment>
<keyword evidence="3" id="KW-1185">Reference proteome</keyword>
<dbReference type="PANTHER" id="PTHR36320:SF1">
    <property type="entry name" value="OS04G0611300 PROTEIN"/>
    <property type="match status" value="1"/>
</dbReference>
<dbReference type="EMBL" id="JAXIOK010000022">
    <property type="protein sequence ID" value="KAK4745004.1"/>
    <property type="molecule type" value="Genomic_DNA"/>
</dbReference>
<dbReference type="PANTHER" id="PTHR36320">
    <property type="entry name" value="OS04G0611300 PROTEIN"/>
    <property type="match status" value="1"/>
</dbReference>
<sequence length="189" mass="21030">MAKSLRSKKEKRLRAIRRELVEPLYDKKDAAKLAVLEAALAAPKLPVRPYPNSASSSMDVIADTADTDVAPTTNMSMDVLMADDSSPKNSLRPVGRIGKKLKKKFKMGKGKRRGVQDMGLPFTFQIIPFFEAFTCRRGTRSELNRKKICSSKQAFAEEREREEEDTEDGFMGFSGADGGAGSRVYPYRA</sequence>